<feature type="binding site" evidence="4 6">
    <location>
        <begin position="192"/>
        <end position="193"/>
    </location>
    <ligand>
        <name>substrate</name>
    </ligand>
</feature>
<comment type="function">
    <text evidence="4 8">Catalyzes the interconversion of 2-phosphoglycerate and 3-phosphoglycerate.</text>
</comment>
<dbReference type="EMBL" id="VFOZ01000001">
    <property type="protein sequence ID" value="TQL94925.1"/>
    <property type="molecule type" value="Genomic_DNA"/>
</dbReference>
<evidence type="ECO:0000313" key="10">
    <source>
        <dbReference type="Proteomes" id="UP000316096"/>
    </source>
</evidence>
<dbReference type="UniPathway" id="UPA00109">
    <property type="reaction ID" value="UER00186"/>
</dbReference>
<dbReference type="InterPro" id="IPR005952">
    <property type="entry name" value="Phosphogly_mut1"/>
</dbReference>
<dbReference type="SMART" id="SM00855">
    <property type="entry name" value="PGAM"/>
    <property type="match status" value="1"/>
</dbReference>
<organism evidence="9 10">
    <name type="scientific">Actinoallomurus bryophytorum</name>
    <dbReference type="NCBI Taxonomy" id="1490222"/>
    <lineage>
        <taxon>Bacteria</taxon>
        <taxon>Bacillati</taxon>
        <taxon>Actinomycetota</taxon>
        <taxon>Actinomycetes</taxon>
        <taxon>Streptosporangiales</taxon>
        <taxon>Thermomonosporaceae</taxon>
        <taxon>Actinoallomurus</taxon>
    </lineage>
</organism>
<dbReference type="EC" id="5.4.2.11" evidence="4 8"/>
<dbReference type="GO" id="GO:0006094">
    <property type="term" value="P:gluconeogenesis"/>
    <property type="evidence" value="ECO:0007669"/>
    <property type="project" value="UniProtKB-UniRule"/>
</dbReference>
<dbReference type="AlphaFoldDB" id="A0A543CCV6"/>
<evidence type="ECO:0000256" key="7">
    <source>
        <dbReference type="PIRSR" id="PIRSR613078-3"/>
    </source>
</evidence>
<keyword evidence="4" id="KW-0312">Gluconeogenesis</keyword>
<dbReference type="HAMAP" id="MF_01039">
    <property type="entry name" value="PGAM_GpmA"/>
    <property type="match status" value="1"/>
</dbReference>
<dbReference type="InterPro" id="IPR029033">
    <property type="entry name" value="His_PPase_superfam"/>
</dbReference>
<dbReference type="GO" id="GO:0004619">
    <property type="term" value="F:phosphoglycerate mutase activity"/>
    <property type="evidence" value="ECO:0007669"/>
    <property type="project" value="UniProtKB-UniRule"/>
</dbReference>
<dbReference type="PROSITE" id="PS00175">
    <property type="entry name" value="PG_MUTASE"/>
    <property type="match status" value="1"/>
</dbReference>
<evidence type="ECO:0000256" key="4">
    <source>
        <dbReference type="HAMAP-Rule" id="MF_01039"/>
    </source>
</evidence>
<comment type="pathway">
    <text evidence="4 8">Carbohydrate degradation; glycolysis; pyruvate from D-glyceraldehyde 3-phosphate: step 3/5.</text>
</comment>
<dbReference type="InterPro" id="IPR001345">
    <property type="entry name" value="PG/BPGM_mutase_AS"/>
</dbReference>
<evidence type="ECO:0000256" key="8">
    <source>
        <dbReference type="RuleBase" id="RU004512"/>
    </source>
</evidence>
<keyword evidence="10" id="KW-1185">Reference proteome</keyword>
<feature type="site" description="Transition state stabilizer" evidence="4 7">
    <location>
        <position position="191"/>
    </location>
</feature>
<name>A0A543CCV6_9ACTN</name>
<dbReference type="NCBIfam" id="TIGR01258">
    <property type="entry name" value="pgm_1"/>
    <property type="match status" value="1"/>
</dbReference>
<dbReference type="RefSeq" id="WP_185792005.1">
    <property type="nucleotide sequence ID" value="NZ_VFOZ01000001.1"/>
</dbReference>
<evidence type="ECO:0000256" key="3">
    <source>
        <dbReference type="ARBA" id="ARBA00023235"/>
    </source>
</evidence>
<comment type="similarity">
    <text evidence="1 4">Belongs to the phosphoglycerate mutase family. BPG-dependent PGAM subfamily.</text>
</comment>
<evidence type="ECO:0000313" key="9">
    <source>
        <dbReference type="EMBL" id="TQL94925.1"/>
    </source>
</evidence>
<gene>
    <name evidence="4" type="primary">gpmA</name>
    <name evidence="9" type="ORF">FB559_0413</name>
</gene>
<comment type="catalytic activity">
    <reaction evidence="4 8">
        <text>(2R)-2-phosphoglycerate = (2R)-3-phosphoglycerate</text>
        <dbReference type="Rhea" id="RHEA:15901"/>
        <dbReference type="ChEBI" id="CHEBI:58272"/>
        <dbReference type="ChEBI" id="CHEBI:58289"/>
        <dbReference type="EC" id="5.4.2.11"/>
    </reaction>
</comment>
<keyword evidence="2 4" id="KW-0324">Glycolysis</keyword>
<dbReference type="PANTHER" id="PTHR11931">
    <property type="entry name" value="PHOSPHOGLYCERATE MUTASE"/>
    <property type="match status" value="1"/>
</dbReference>
<comment type="caution">
    <text evidence="9">The sequence shown here is derived from an EMBL/GenBank/DDBJ whole genome shotgun (WGS) entry which is preliminary data.</text>
</comment>
<evidence type="ECO:0000256" key="6">
    <source>
        <dbReference type="PIRSR" id="PIRSR613078-2"/>
    </source>
</evidence>
<sequence length="242" mass="26723">MNRGILPTAGARELTVRAAHLVLLRHGESVWNSADRFGGWVDIPLTAHGLRQAADAGRTLAQAGLVPTVLHTSELRRAIDTASEVARVTGGRPATRRSWRLNERHYGAWQGRGRRDVLAEVGEEHFTEVRRGWSARPPEGGPRSGGEFPELRRAGVTAESLADVWTRLQPYWHESITRDLTTDAVVLVVAHGNSLRALVRHLDGLDEAELGSFELTVGRPRMYRFDRTDGADGHPQAVRTVT</sequence>
<evidence type="ECO:0000256" key="1">
    <source>
        <dbReference type="ARBA" id="ARBA00006717"/>
    </source>
</evidence>
<dbReference type="InterPro" id="IPR013078">
    <property type="entry name" value="His_Pase_superF_clade-1"/>
</dbReference>
<feature type="binding site" evidence="4 6">
    <location>
        <begin position="103"/>
        <end position="106"/>
    </location>
    <ligand>
        <name>substrate</name>
    </ligand>
</feature>
<dbReference type="Gene3D" id="3.40.50.1240">
    <property type="entry name" value="Phosphoglycerate mutase-like"/>
    <property type="match status" value="1"/>
</dbReference>
<keyword evidence="3 4" id="KW-0413">Isomerase</keyword>
<comment type="caution">
    <text evidence="4">Lacks conserved residue(s) required for the propagation of feature annotation.</text>
</comment>
<proteinExistence type="inferred from homology"/>
<dbReference type="Pfam" id="PF00300">
    <property type="entry name" value="His_Phos_1"/>
    <property type="match status" value="1"/>
</dbReference>
<evidence type="ECO:0000256" key="2">
    <source>
        <dbReference type="ARBA" id="ARBA00023152"/>
    </source>
</evidence>
<reference evidence="9 10" key="1">
    <citation type="submission" date="2019-06" db="EMBL/GenBank/DDBJ databases">
        <title>Sequencing the genomes of 1000 actinobacteria strains.</title>
        <authorList>
            <person name="Klenk H.-P."/>
        </authorList>
    </citation>
    <scope>NUCLEOTIDE SEQUENCE [LARGE SCALE GENOMIC DNA]</scope>
    <source>
        <strain evidence="9 10">DSM 102200</strain>
    </source>
</reference>
<feature type="binding site" evidence="4 6">
    <location>
        <begin position="25"/>
        <end position="32"/>
    </location>
    <ligand>
        <name>substrate</name>
    </ligand>
</feature>
<dbReference type="CDD" id="cd07067">
    <property type="entry name" value="HP_PGM_like"/>
    <property type="match status" value="1"/>
</dbReference>
<dbReference type="GO" id="GO:0006096">
    <property type="term" value="P:glycolytic process"/>
    <property type="evidence" value="ECO:0007669"/>
    <property type="project" value="UniProtKB-UniRule"/>
</dbReference>
<protein>
    <recommendedName>
        <fullName evidence="4 8">2,3-bisphosphoglycerate-dependent phosphoglycerate mutase</fullName>
        <shortName evidence="4">BPG-dependent PGAM</shortName>
        <shortName evidence="4">PGAM</shortName>
        <shortName evidence="4">Phosphoglyceromutase</shortName>
        <shortName evidence="4">dPGM</shortName>
        <ecNumber evidence="4 8">5.4.2.11</ecNumber>
    </recommendedName>
</protein>
<accession>A0A543CCV6</accession>
<dbReference type="Proteomes" id="UP000316096">
    <property type="component" value="Unassembled WGS sequence"/>
</dbReference>
<feature type="active site" description="Proton donor/acceptor" evidence="4 5">
    <location>
        <position position="103"/>
    </location>
</feature>
<evidence type="ECO:0000256" key="5">
    <source>
        <dbReference type="PIRSR" id="PIRSR613078-1"/>
    </source>
</evidence>
<dbReference type="SUPFAM" id="SSF53254">
    <property type="entry name" value="Phosphoglycerate mutase-like"/>
    <property type="match status" value="1"/>
</dbReference>
<feature type="binding site" evidence="4 6">
    <location>
        <begin position="130"/>
        <end position="131"/>
    </location>
    <ligand>
        <name>substrate</name>
    </ligand>
</feature>
<feature type="active site" description="Tele-phosphohistidine intermediate" evidence="4 5">
    <location>
        <position position="26"/>
    </location>
</feature>
<feature type="binding site" evidence="4 6">
    <location>
        <position position="77"/>
    </location>
    <ligand>
        <name>substrate</name>
    </ligand>
</feature>